<evidence type="ECO:0000313" key="2">
    <source>
        <dbReference type="EMBL" id="CAK0828831.1"/>
    </source>
</evidence>
<evidence type="ECO:0000256" key="1">
    <source>
        <dbReference type="SAM" id="MobiDB-lite"/>
    </source>
</evidence>
<sequence length="128" mass="12459">MEGGGGCQGVAKCSEGVGGEAARPLPAAPPAHGLAAGARAAAPPRAGGGPALAAPAALAATAAGVHCRTARRHRRRHQGQPIKAQVSCRGAPPGLMWQSTHGTARRRCAGAAVGAPKRRAGGGLCAAR</sequence>
<comment type="caution">
    <text evidence="2">The sequence shown here is derived from an EMBL/GenBank/DDBJ whole genome shotgun (WGS) entry which is preliminary data.</text>
</comment>
<evidence type="ECO:0000313" key="3">
    <source>
        <dbReference type="Proteomes" id="UP001189429"/>
    </source>
</evidence>
<name>A0ABN9SA87_9DINO</name>
<feature type="region of interest" description="Disordered" evidence="1">
    <location>
        <begin position="18"/>
        <end position="52"/>
    </location>
</feature>
<accession>A0ABN9SA87</accession>
<feature type="region of interest" description="Disordered" evidence="1">
    <location>
        <begin position="70"/>
        <end position="100"/>
    </location>
</feature>
<proteinExistence type="predicted"/>
<protein>
    <submittedName>
        <fullName evidence="2">Uncharacterized protein</fullName>
    </submittedName>
</protein>
<reference evidence="2" key="1">
    <citation type="submission" date="2023-10" db="EMBL/GenBank/DDBJ databases">
        <authorList>
            <person name="Chen Y."/>
            <person name="Shah S."/>
            <person name="Dougan E. K."/>
            <person name="Thang M."/>
            <person name="Chan C."/>
        </authorList>
    </citation>
    <scope>NUCLEOTIDE SEQUENCE [LARGE SCALE GENOMIC DNA]</scope>
</reference>
<feature type="compositionally biased region" description="Low complexity" evidence="1">
    <location>
        <begin position="20"/>
        <end position="52"/>
    </location>
</feature>
<keyword evidence="3" id="KW-1185">Reference proteome</keyword>
<gene>
    <name evidence="2" type="ORF">PCOR1329_LOCUS27966</name>
</gene>
<dbReference type="EMBL" id="CAUYUJ010010224">
    <property type="protein sequence ID" value="CAK0828831.1"/>
    <property type="molecule type" value="Genomic_DNA"/>
</dbReference>
<dbReference type="Proteomes" id="UP001189429">
    <property type="component" value="Unassembled WGS sequence"/>
</dbReference>
<organism evidence="2 3">
    <name type="scientific">Prorocentrum cordatum</name>
    <dbReference type="NCBI Taxonomy" id="2364126"/>
    <lineage>
        <taxon>Eukaryota</taxon>
        <taxon>Sar</taxon>
        <taxon>Alveolata</taxon>
        <taxon>Dinophyceae</taxon>
        <taxon>Prorocentrales</taxon>
        <taxon>Prorocentraceae</taxon>
        <taxon>Prorocentrum</taxon>
    </lineage>
</organism>